<name>A0A4Y9SY28_9BURK</name>
<dbReference type="OrthoDB" id="6000959at2"/>
<organism evidence="1 2">
    <name type="scientific">Massilia horti</name>
    <dbReference type="NCBI Taxonomy" id="2562153"/>
    <lineage>
        <taxon>Bacteria</taxon>
        <taxon>Pseudomonadati</taxon>
        <taxon>Pseudomonadota</taxon>
        <taxon>Betaproteobacteria</taxon>
        <taxon>Burkholderiales</taxon>
        <taxon>Oxalobacteraceae</taxon>
        <taxon>Telluria group</taxon>
        <taxon>Massilia</taxon>
    </lineage>
</organism>
<keyword evidence="2" id="KW-1185">Reference proteome</keyword>
<evidence type="ECO:0000313" key="2">
    <source>
        <dbReference type="Proteomes" id="UP000297258"/>
    </source>
</evidence>
<evidence type="ECO:0000313" key="1">
    <source>
        <dbReference type="EMBL" id="TFW31759.1"/>
    </source>
</evidence>
<comment type="caution">
    <text evidence="1">The sequence shown here is derived from an EMBL/GenBank/DDBJ whole genome shotgun (WGS) entry which is preliminary data.</text>
</comment>
<accession>A0A4Y9SY28</accession>
<protein>
    <submittedName>
        <fullName evidence="1">Uncharacterized protein</fullName>
    </submittedName>
</protein>
<reference evidence="1 2" key="1">
    <citation type="submission" date="2019-03" db="EMBL/GenBank/DDBJ databases">
        <title>Draft genome of Massilia hortus sp. nov., a novel bacterial species of the Oxalobacteraceae family.</title>
        <authorList>
            <person name="Peta V."/>
            <person name="Raths R."/>
            <person name="Bucking H."/>
        </authorList>
    </citation>
    <scope>NUCLEOTIDE SEQUENCE [LARGE SCALE GENOMIC DNA]</scope>
    <source>
        <strain evidence="1 2">ONC3</strain>
    </source>
</reference>
<sequence length="177" mass="19691">MKEQIRLSLGRSARDFRNIVWPLILTVPLLNGGTLKPGEAAAGQESKDELDFLAGIDAWQLFTRTSVVRGIASRVQWKDCYQTFTVRVSRPNGGETEFQKRFDVKNKNNGHLYPYITVQAFLNGKGGRLLAAAAIKTEDLIEAVSDPHWWQKTAVFFSIGMGNLLGAGLNYHPESPV</sequence>
<dbReference type="EMBL" id="SPUM01000081">
    <property type="protein sequence ID" value="TFW31759.1"/>
    <property type="molecule type" value="Genomic_DNA"/>
</dbReference>
<proteinExistence type="predicted"/>
<gene>
    <name evidence="1" type="ORF">E4O92_12480</name>
</gene>
<dbReference type="AlphaFoldDB" id="A0A4Y9SY28"/>
<dbReference type="RefSeq" id="WP_135190099.1">
    <property type="nucleotide sequence ID" value="NZ_SPUM01000081.1"/>
</dbReference>
<dbReference type="Proteomes" id="UP000297258">
    <property type="component" value="Unassembled WGS sequence"/>
</dbReference>